<feature type="compositionally biased region" description="Low complexity" evidence="1">
    <location>
        <begin position="116"/>
        <end position="128"/>
    </location>
</feature>
<evidence type="ECO:0000256" key="2">
    <source>
        <dbReference type="SAM" id="Phobius"/>
    </source>
</evidence>
<evidence type="ECO:0000313" key="4">
    <source>
        <dbReference type="Proteomes" id="UP000827284"/>
    </source>
</evidence>
<feature type="compositionally biased region" description="Low complexity" evidence="1">
    <location>
        <begin position="240"/>
        <end position="273"/>
    </location>
</feature>
<feature type="region of interest" description="Disordered" evidence="1">
    <location>
        <begin position="232"/>
        <end position="274"/>
    </location>
</feature>
<feature type="region of interest" description="Disordered" evidence="1">
    <location>
        <begin position="144"/>
        <end position="172"/>
    </location>
</feature>
<dbReference type="AlphaFoldDB" id="A0A9P3LVI1"/>
<feature type="region of interest" description="Disordered" evidence="1">
    <location>
        <begin position="1"/>
        <end position="75"/>
    </location>
</feature>
<protein>
    <submittedName>
        <fullName evidence="3">Uncharacterized protein</fullName>
    </submittedName>
</protein>
<dbReference type="Proteomes" id="UP000827284">
    <property type="component" value="Unassembled WGS sequence"/>
</dbReference>
<keyword evidence="4" id="KW-1185">Reference proteome</keyword>
<sequence length="344" mass="36398">MSSPRSLPDSSRSPHFSPATHNATPVSSSVLSSPRSPQGRPSTDLGASSSVPAMSTRRSPHLPATPSPIIAPSFAASPDNCRSTAINGNDPVIFTLEFDQPPPAYTPSASNNSLHSTRPFTSPRPTSSPVVIAVTDRFLDESSQIRHGHHQQQQRQQEQQQQQNRYTGQSANVTSITTVKTSVQVIEATPVHHHSPGSCMTRRVKMAVFMMLVVIIVLSALGGTVWRHDNNSPNDDTDLSKPTSTSASSTAFPSPSFSTPSSLSTPTPTVSSTNPWGPCKPGGCLQFSITCDTGCKANDSAYKSCVAGCNGDFFCTAACSDPQKNACFGTCTSQTLACLQQCGN</sequence>
<keyword evidence="2" id="KW-0472">Membrane</keyword>
<dbReference type="EMBL" id="BQFW01000006">
    <property type="protein sequence ID" value="GJJ72052.1"/>
    <property type="molecule type" value="Genomic_DNA"/>
</dbReference>
<name>A0A9P3LVI1_9FUNG</name>
<feature type="compositionally biased region" description="Low complexity" evidence="1">
    <location>
        <begin position="25"/>
        <end position="37"/>
    </location>
</feature>
<feature type="region of interest" description="Disordered" evidence="1">
    <location>
        <begin position="97"/>
        <end position="128"/>
    </location>
</feature>
<gene>
    <name evidence="3" type="ORF">EMPS_04409</name>
</gene>
<reference evidence="3" key="2">
    <citation type="journal article" date="2022" name="Microbiol. Resour. Announc.">
        <title>Whole-Genome Sequence of Entomortierella parvispora E1425, a Mucoromycotan Fungus Associated with Burkholderiaceae-Related Endosymbiotic Bacteria.</title>
        <authorList>
            <person name="Herlambang A."/>
            <person name="Guo Y."/>
            <person name="Takashima Y."/>
            <person name="Narisawa K."/>
            <person name="Ohta H."/>
            <person name="Nishizawa T."/>
        </authorList>
    </citation>
    <scope>NUCLEOTIDE SEQUENCE</scope>
    <source>
        <strain evidence="3">E1425</strain>
    </source>
</reference>
<comment type="caution">
    <text evidence="3">The sequence shown here is derived from an EMBL/GenBank/DDBJ whole genome shotgun (WGS) entry which is preliminary data.</text>
</comment>
<keyword evidence="2" id="KW-0812">Transmembrane</keyword>
<keyword evidence="2" id="KW-1133">Transmembrane helix</keyword>
<proteinExistence type="predicted"/>
<feature type="compositionally biased region" description="Low complexity" evidence="1">
    <location>
        <begin position="1"/>
        <end position="14"/>
    </location>
</feature>
<organism evidence="3 4">
    <name type="scientific">Entomortierella parvispora</name>
    <dbReference type="NCBI Taxonomy" id="205924"/>
    <lineage>
        <taxon>Eukaryota</taxon>
        <taxon>Fungi</taxon>
        <taxon>Fungi incertae sedis</taxon>
        <taxon>Mucoromycota</taxon>
        <taxon>Mortierellomycotina</taxon>
        <taxon>Mortierellomycetes</taxon>
        <taxon>Mortierellales</taxon>
        <taxon>Mortierellaceae</taxon>
        <taxon>Entomortierella</taxon>
    </lineage>
</organism>
<feature type="compositionally biased region" description="Polar residues" evidence="1">
    <location>
        <begin position="39"/>
        <end position="57"/>
    </location>
</feature>
<feature type="compositionally biased region" description="Low complexity" evidence="1">
    <location>
        <begin position="153"/>
        <end position="163"/>
    </location>
</feature>
<evidence type="ECO:0000256" key="1">
    <source>
        <dbReference type="SAM" id="MobiDB-lite"/>
    </source>
</evidence>
<accession>A0A9P3LVI1</accession>
<feature type="transmembrane region" description="Helical" evidence="2">
    <location>
        <begin position="207"/>
        <end position="226"/>
    </location>
</feature>
<reference evidence="3" key="1">
    <citation type="submission" date="2021-11" db="EMBL/GenBank/DDBJ databases">
        <authorList>
            <person name="Herlambang A."/>
            <person name="Guo Y."/>
            <person name="Takashima Y."/>
            <person name="Nishizawa T."/>
        </authorList>
    </citation>
    <scope>NUCLEOTIDE SEQUENCE</scope>
    <source>
        <strain evidence="3">E1425</strain>
    </source>
</reference>
<evidence type="ECO:0000313" key="3">
    <source>
        <dbReference type="EMBL" id="GJJ72052.1"/>
    </source>
</evidence>
<dbReference type="OrthoDB" id="2439415at2759"/>